<feature type="region of interest" description="Disordered" evidence="3">
    <location>
        <begin position="372"/>
        <end position="517"/>
    </location>
</feature>
<feature type="compositionally biased region" description="Basic and acidic residues" evidence="3">
    <location>
        <begin position="395"/>
        <end position="416"/>
    </location>
</feature>
<feature type="domain" description="FHA" evidence="4">
    <location>
        <begin position="762"/>
        <end position="815"/>
    </location>
</feature>
<evidence type="ECO:0000313" key="5">
    <source>
        <dbReference type="EMBL" id="MQY25298.1"/>
    </source>
</evidence>
<dbReference type="RefSeq" id="WP_153339190.1">
    <property type="nucleotide sequence ID" value="NZ_WEGI01000002.1"/>
</dbReference>
<evidence type="ECO:0000256" key="3">
    <source>
        <dbReference type="SAM" id="MobiDB-lite"/>
    </source>
</evidence>
<dbReference type="CDD" id="cd00060">
    <property type="entry name" value="FHA"/>
    <property type="match status" value="4"/>
</dbReference>
<dbReference type="InterPro" id="IPR000253">
    <property type="entry name" value="FHA_dom"/>
</dbReference>
<dbReference type="GO" id="GO:0003723">
    <property type="term" value="F:RNA binding"/>
    <property type="evidence" value="ECO:0007669"/>
    <property type="project" value="UniProtKB-KW"/>
</dbReference>
<feature type="domain" description="FHA" evidence="4">
    <location>
        <begin position="645"/>
        <end position="703"/>
    </location>
</feature>
<keyword evidence="6" id="KW-1185">Reference proteome</keyword>
<dbReference type="InterPro" id="IPR050923">
    <property type="entry name" value="Cell_Proc_Reg/RNA_Proc"/>
</dbReference>
<organism evidence="5 6">
    <name type="scientific">Nocardia aurantia</name>
    <dbReference type="NCBI Taxonomy" id="2585199"/>
    <lineage>
        <taxon>Bacteria</taxon>
        <taxon>Bacillati</taxon>
        <taxon>Actinomycetota</taxon>
        <taxon>Actinomycetes</taxon>
        <taxon>Mycobacteriales</taxon>
        <taxon>Nocardiaceae</taxon>
        <taxon>Nocardia</taxon>
    </lineage>
</organism>
<dbReference type="Pfam" id="PF00498">
    <property type="entry name" value="FHA"/>
    <property type="match status" value="5"/>
</dbReference>
<keyword evidence="2" id="KW-0694">RNA-binding</keyword>
<dbReference type="InterPro" id="IPR024079">
    <property type="entry name" value="MetalloPept_cat_dom_sf"/>
</dbReference>
<dbReference type="PROSITE" id="PS50889">
    <property type="entry name" value="S4"/>
    <property type="match status" value="1"/>
</dbReference>
<comment type="caution">
    <text evidence="5">The sequence shown here is derived from an EMBL/GenBank/DDBJ whole genome shotgun (WGS) entry which is preliminary data.</text>
</comment>
<dbReference type="SUPFAM" id="SSF49879">
    <property type="entry name" value="SMAD/FHA domain"/>
    <property type="match status" value="5"/>
</dbReference>
<dbReference type="GO" id="GO:0008237">
    <property type="term" value="F:metallopeptidase activity"/>
    <property type="evidence" value="ECO:0007669"/>
    <property type="project" value="InterPro"/>
</dbReference>
<proteinExistence type="predicted"/>
<evidence type="ECO:0000256" key="1">
    <source>
        <dbReference type="ARBA" id="ARBA00022553"/>
    </source>
</evidence>
<reference evidence="5 6" key="1">
    <citation type="submission" date="2019-10" db="EMBL/GenBank/DDBJ databases">
        <title>Nocardia macrotermitis sp. nov. and Nocardia aurantia sp. nov., isolated from the gut of fungus growing-termite Macrotermes natalensis.</title>
        <authorList>
            <person name="Benndorf R."/>
            <person name="Schwitalla J."/>
            <person name="Martin K."/>
            <person name="De Beer W."/>
            <person name="Kaster A.-K."/>
            <person name="Vollmers J."/>
            <person name="Poulsen M."/>
            <person name="Beemelmanns C."/>
        </authorList>
    </citation>
    <scope>NUCLEOTIDE SEQUENCE [LARGE SCALE GENOMIC DNA]</scope>
    <source>
        <strain evidence="5 6">RB56</strain>
    </source>
</reference>
<evidence type="ECO:0000313" key="6">
    <source>
        <dbReference type="Proteomes" id="UP000431401"/>
    </source>
</evidence>
<evidence type="ECO:0000256" key="2">
    <source>
        <dbReference type="PROSITE-ProRule" id="PRU00182"/>
    </source>
</evidence>
<protein>
    <recommendedName>
        <fullName evidence="4">FHA domain-containing protein</fullName>
    </recommendedName>
</protein>
<dbReference type="Gene3D" id="2.60.200.20">
    <property type="match status" value="5"/>
</dbReference>
<dbReference type="SMART" id="SM00240">
    <property type="entry name" value="FHA"/>
    <property type="match status" value="5"/>
</dbReference>
<dbReference type="InterPro" id="IPR008984">
    <property type="entry name" value="SMAD_FHA_dom_sf"/>
</dbReference>
<feature type="compositionally biased region" description="Basic and acidic residues" evidence="3">
    <location>
        <begin position="468"/>
        <end position="483"/>
    </location>
</feature>
<feature type="domain" description="FHA" evidence="4">
    <location>
        <begin position="551"/>
        <end position="602"/>
    </location>
</feature>
<evidence type="ECO:0000259" key="4">
    <source>
        <dbReference type="PROSITE" id="PS50006"/>
    </source>
</evidence>
<gene>
    <name evidence="5" type="ORF">NRB56_08540</name>
</gene>
<dbReference type="Gene3D" id="3.40.390.10">
    <property type="entry name" value="Collagenase (Catalytic Domain)"/>
    <property type="match status" value="1"/>
</dbReference>
<feature type="domain" description="FHA" evidence="4">
    <location>
        <begin position="1099"/>
        <end position="1153"/>
    </location>
</feature>
<dbReference type="Proteomes" id="UP000431401">
    <property type="component" value="Unassembled WGS sequence"/>
</dbReference>
<accession>A0A7K0DI43</accession>
<dbReference type="EMBL" id="WEGI01000002">
    <property type="protein sequence ID" value="MQY25298.1"/>
    <property type="molecule type" value="Genomic_DNA"/>
</dbReference>
<dbReference type="OrthoDB" id="4490872at2"/>
<dbReference type="PROSITE" id="PS50006">
    <property type="entry name" value="FHA_DOMAIN"/>
    <property type="match status" value="5"/>
</dbReference>
<feature type="domain" description="FHA" evidence="4">
    <location>
        <begin position="986"/>
        <end position="1039"/>
    </location>
</feature>
<dbReference type="PANTHER" id="PTHR23308">
    <property type="entry name" value="NUCLEAR INHIBITOR OF PROTEIN PHOSPHATASE-1"/>
    <property type="match status" value="1"/>
</dbReference>
<dbReference type="SUPFAM" id="SSF55486">
    <property type="entry name" value="Metalloproteases ('zincins'), catalytic domain"/>
    <property type="match status" value="1"/>
</dbReference>
<name>A0A7K0DI43_9NOCA</name>
<keyword evidence="1" id="KW-0597">Phosphoprotein</keyword>
<sequence length="1378" mass="148384">MADGIRKDFDWGSFGEMLVAGTVGGVAGAEVGRRLAPVVIERLSGRATTVLGRLVTHVGGTVVIGGAGGVTGGVAGVVPSLIIHHGDIHSLGDVYRQVRAAVVTGFGGGFVGAAFSSLRVHQAGRAAMRDGFDTDVAARQRAFGTKIDALLRSGAVPEIEVIKQPRTPGDSARLVERLVFPDGTAVIHKVVADPQHAHAEYLTSLVGDAAGANVPAVHVVGRDVYMEVAPGETAVAAYPRDWSPHERFLNTPAGVRLGVLDALVRPLDRNSENWMVAPDADVWAIDNSLAFHNSEYADRRMSPFAEHFLERAPDGSVVWRDHSLTSAEVQEVRARVEDLRPAFVAAGRTDWHDVVLHRLDAMADHSVDVVAARRADGPPPPPAHTLAENGSSPRNSEDPRTGARRDVSAGPVRDRPALAGEDGPPGGTGRSAGPRPADAAPAEETPGNAQPRQPRPETDAPPDALPVEPERVVDRSAFDESLRDGPPTRPLPREEPEVVPPEEDPHTPRPAPDAPGMTMNYRHPDGGHVELVLTTPDGARLPLRLIPGREYVLGRGPGAVLHGVATEYVSNRHAVIKVDDAGHVFVRDENSMNGTFVDGKQLVAGGWVRVYDGQDLRLSRHLEVGLHFQRQMTEVRLFGDEGPNLKIYRNQEIPIGRAMVHPDASGRSMISAKHAVLGMDDLGRVWIKDVGSKNGTRVNGEKLVTGQPRYLEPGDSVRLGGYSGEAEFLPPGASRDANPVRFLIRGADGVALSARLEPGQWVHVGTDPRSPLAEQLGGVRGVAPRHAVVGLDHDGRLWVRADRSSDGVWVNGDRIETGQRVSITEGDNVGFGPDFRGTAHLGADAHVPAAEIRFLDSFNGSIRLEPGDEHTIDLRSLHGDAGPINLQYVNGKPVVIPNPGDEIILGRDLDGRMWIRSQDPQLLSYEVKVGDELLTPGEKRYLNPEDRLTFGRNDAELRVAGADPLVVRLTDDEHATPLVLRPGEEMRIGRTPGSLLADRLAGHDSVLPHHATVYRDVFGDVMLRAEPSEGGTWVNNVRVDPDTPVKLQPGDRIRFGDWAGAALFDGEGGRTVVRESIGVKLNGRHGDLALDLVPGGEPVLFGRGAPDSVLPQDLPRIGELSRKHASMGAYSSGRIWIRDEGSSYHTFVNGIRIPPDTKVILKPGDHVVFSDPDAFEFTVSYPPVDGGLFLNVMDRTPQTAGMVEQLARIPARVYARVSEHMNAVPGGGIVIGNRQMLDLPGSDSLRGSTPYGRKPGTSWNTVRGVYLGGPRRILINSGGSGGSSNVVWHEFGHAADAAHGTGGRWLSDGPEWMAIHNDMMQKLPHRPGWNSYYKMPSEAFAEAFTAWMHGGTKELKKFTLGDARLAASMKDYFDSVFG</sequence>